<comment type="similarity">
    <text evidence="3 4">Belongs to the small heat shock protein (HSP20) family.</text>
</comment>
<organism evidence="7 8">
    <name type="scientific">Fukomys damarensis</name>
    <name type="common">Damaraland mole rat</name>
    <name type="synonym">Cryptomys damarensis</name>
    <dbReference type="NCBI Taxonomy" id="885580"/>
    <lineage>
        <taxon>Eukaryota</taxon>
        <taxon>Metazoa</taxon>
        <taxon>Chordata</taxon>
        <taxon>Craniata</taxon>
        <taxon>Vertebrata</taxon>
        <taxon>Euteleostomi</taxon>
        <taxon>Mammalia</taxon>
        <taxon>Eutheria</taxon>
        <taxon>Euarchontoglires</taxon>
        <taxon>Glires</taxon>
        <taxon>Rodentia</taxon>
        <taxon>Hystricomorpha</taxon>
        <taxon>Bathyergidae</taxon>
        <taxon>Fukomys</taxon>
    </lineage>
</organism>
<keyword evidence="2" id="KW-0963">Cytoplasm</keyword>
<sequence>MRRTGSRVSNDRGVEAPGPSAALPEPDQGTTLSVRLLRDTSESARDADHAQGFQVKMDAHGFAPEELQVWVDGSSLVVTGQRQEKHYDPRGVSYQLKQKVYRQVQLPGNLDPAATTCSLTPSGELWVRSPCRPLPLPEAPPGSSPSLTRQGSKKGSRPALASKQPPCAAARVCCLLGPVQRWRVGTGSTHLNPCHWRS</sequence>
<comment type="subcellular location">
    <subcellularLocation>
        <location evidence="1">Cytoplasm</location>
    </subcellularLocation>
</comment>
<dbReference type="PANTHER" id="PTHR47896">
    <property type="entry name" value="HEAT SHOCK PROTEIN BETA-9"/>
    <property type="match status" value="1"/>
</dbReference>
<dbReference type="CDD" id="cd06481">
    <property type="entry name" value="ACD_HspB9_like"/>
    <property type="match status" value="1"/>
</dbReference>
<dbReference type="PANTHER" id="PTHR47896:SF1">
    <property type="entry name" value="HEAT SHOCK PROTEIN BETA-9"/>
    <property type="match status" value="1"/>
</dbReference>
<keyword evidence="8" id="KW-1185">Reference proteome</keyword>
<dbReference type="OrthoDB" id="8946669at2759"/>
<evidence type="ECO:0000256" key="1">
    <source>
        <dbReference type="ARBA" id="ARBA00004496"/>
    </source>
</evidence>
<dbReference type="AlphaFoldDB" id="A0A091D8S0"/>
<evidence type="ECO:0000313" key="8">
    <source>
        <dbReference type="Proteomes" id="UP000028990"/>
    </source>
</evidence>
<dbReference type="eggNOG" id="KOG3591">
    <property type="taxonomic scope" value="Eukaryota"/>
</dbReference>
<evidence type="ECO:0000256" key="5">
    <source>
        <dbReference type="SAM" id="MobiDB-lite"/>
    </source>
</evidence>
<accession>A0A091D8S0</accession>
<dbReference type="InterPro" id="IPR008978">
    <property type="entry name" value="HSP20-like_chaperone"/>
</dbReference>
<dbReference type="OMA" id="TAMTCCL"/>
<name>A0A091D8S0_FUKDA</name>
<proteinExistence type="inferred from homology"/>
<feature type="region of interest" description="Disordered" evidence="5">
    <location>
        <begin position="1"/>
        <end position="52"/>
    </location>
</feature>
<protein>
    <submittedName>
        <fullName evidence="7">Heat shock protein beta-9</fullName>
    </submittedName>
</protein>
<feature type="compositionally biased region" description="Basic and acidic residues" evidence="5">
    <location>
        <begin position="36"/>
        <end position="49"/>
    </location>
</feature>
<dbReference type="Proteomes" id="UP000028990">
    <property type="component" value="Unassembled WGS sequence"/>
</dbReference>
<feature type="region of interest" description="Disordered" evidence="5">
    <location>
        <begin position="131"/>
        <end position="166"/>
    </location>
</feature>
<gene>
    <name evidence="7" type="ORF">H920_10069</name>
</gene>
<dbReference type="STRING" id="885580.ENSFDAP00000013197"/>
<dbReference type="InterPro" id="IPR042940">
    <property type="entry name" value="HSPB9"/>
</dbReference>
<dbReference type="GO" id="GO:0005737">
    <property type="term" value="C:cytoplasm"/>
    <property type="evidence" value="ECO:0007669"/>
    <property type="project" value="UniProtKB-SubCell"/>
</dbReference>
<dbReference type="InterPro" id="IPR002068">
    <property type="entry name" value="A-crystallin/Hsp20_dom"/>
</dbReference>
<dbReference type="PROSITE" id="PS01031">
    <property type="entry name" value="SHSP"/>
    <property type="match status" value="1"/>
</dbReference>
<evidence type="ECO:0000256" key="4">
    <source>
        <dbReference type="RuleBase" id="RU003616"/>
    </source>
</evidence>
<evidence type="ECO:0000259" key="6">
    <source>
        <dbReference type="PROSITE" id="PS01031"/>
    </source>
</evidence>
<feature type="compositionally biased region" description="Pro residues" evidence="5">
    <location>
        <begin position="132"/>
        <end position="143"/>
    </location>
</feature>
<dbReference type="Gene3D" id="2.60.40.790">
    <property type="match status" value="1"/>
</dbReference>
<feature type="domain" description="SHSP" evidence="6">
    <location>
        <begin position="35"/>
        <end position="150"/>
    </location>
</feature>
<evidence type="ECO:0000256" key="2">
    <source>
        <dbReference type="ARBA" id="ARBA00022490"/>
    </source>
</evidence>
<evidence type="ECO:0000256" key="3">
    <source>
        <dbReference type="PROSITE-ProRule" id="PRU00285"/>
    </source>
</evidence>
<reference evidence="7 8" key="1">
    <citation type="submission" date="2013-11" db="EMBL/GenBank/DDBJ databases">
        <title>The Damaraland mole rat (Fukomys damarensis) genome and evolution of African mole rats.</title>
        <authorList>
            <person name="Gladyshev V.N."/>
            <person name="Fang X."/>
        </authorList>
    </citation>
    <scope>NUCLEOTIDE SEQUENCE [LARGE SCALE GENOMIC DNA]</scope>
    <source>
        <tissue evidence="7">Liver</tissue>
    </source>
</reference>
<keyword evidence="7" id="KW-0346">Stress response</keyword>
<evidence type="ECO:0000313" key="7">
    <source>
        <dbReference type="EMBL" id="KFO28529.1"/>
    </source>
</evidence>
<dbReference type="EMBL" id="KN122754">
    <property type="protein sequence ID" value="KFO28529.1"/>
    <property type="molecule type" value="Genomic_DNA"/>
</dbReference>
<dbReference type="GO" id="GO:0005634">
    <property type="term" value="C:nucleus"/>
    <property type="evidence" value="ECO:0007669"/>
    <property type="project" value="TreeGrafter"/>
</dbReference>
<dbReference type="SUPFAM" id="SSF49764">
    <property type="entry name" value="HSP20-like chaperones"/>
    <property type="match status" value="1"/>
</dbReference>
<dbReference type="Pfam" id="PF00011">
    <property type="entry name" value="HSP20"/>
    <property type="match status" value="1"/>
</dbReference>